<feature type="region of interest" description="Disordered" evidence="2">
    <location>
        <begin position="180"/>
        <end position="204"/>
    </location>
</feature>
<dbReference type="InterPro" id="IPR023346">
    <property type="entry name" value="Lysozyme-like_dom_sf"/>
</dbReference>
<dbReference type="RefSeq" id="WP_176160602.1">
    <property type="nucleotide sequence ID" value="NZ_CP054929.1"/>
</dbReference>
<evidence type="ECO:0000256" key="2">
    <source>
        <dbReference type="SAM" id="MobiDB-lite"/>
    </source>
</evidence>
<proteinExistence type="predicted"/>
<sequence length="1997" mass="214442">MAGPRGAIKVGTGFISIEPHLDREALGRMRATLNATMGHYGREFGKSLSTGLSRGFSGLAHDATAEAKKMNRALTGQAKQGNKEREGVHKAAAKRYVRVEEELTRSHGAQVAVRARQALEASERQTRGLSADSKRALHAYQRRLEDMARADSLLETRQRQAAEERARRMLRAYRDDVRAYRRAQQDKQRSLDDTARREREAQRERDAYMRSYYAAHRENERRKRAVTAETARLERQVLAELARARKAALREELATAQLQAQTLRNSVQGYRRELQQLSHSTARPLGQVQTSLKRHADTVHTLGQNAVEAGALITRNLLGPLTLVSGALTQIGVKNADMRIMGQMGMHAAGVSQPASAREMERLQKYAIDTPFNIDLMHEYQMKMVRGMVARERGHDSKDPKVRQEAADRAASRTSDVIEAVLDSMARAGNLSESQQQRSLYAIDKIMDLDRAPTKNFKQFIDATGIPAQEMAQLLNFKNADKMYKVMGTPAAKGGGITGQQVLDALLENWQGSGSQPGSKGYGREVGTATITGRIQQMKERASYEMGQLFATKDPATGEIRYTGLGEKIMGTRDAETGVYEGGLLNDVKDIAKAGLPHAKEVLGEFFDVLGTFTGWIKSTTNYLNEHPALQELVLKVIKIIAVATPFLVGFGLLSKLFGKLGKIMAPMLGVARGFVSGFKGAGRVGRQLSAGVRGAGTERGFFGSWKDRRTELRGGDSRSLAQRGLDRLRGRDSRSEDVRLNVGQAEQSLRQLEEKIRALKQELRSVNGVSIDPAMNALGGVGGRSLAAAAQDAQNRIRQAAAGLRDLDGRTTGNARGQVESLGKKATSTEGRIKAASSAMTALNKRPLKALRQEFDWTTPKAKEVRRAIQEGVERMTTLNGKPLKALRNRFKGGGASLYSAVDAVADKLGTVNNRMDTLSGKRVTSTTTSVNNLKRALKGASDEASSLKGHVGEVNVLTGLGGPEGKGKHRKPSRHALGGVLPGYAPGVDSVPALLSPGEAILRPEVAARLGEGTINAWNAAAARGRLSRFAQGGVVREQGSGRRWPMNVLDELVGGLDFAPVSSAFSSGVAMASAGDKIGGVTGGNVRAWGARSGGDTSGRAANSRFGNLRDFMFDRLPEFLKAAPSGVGNLVGLAAGAVAPTAGPLFWDDVWKGEGNVLERGARFTRDLLSPSRLLDMIKDLVGGVIDLTKQLGSLAKDLVTDPKGVLDEAITTLKELFNGVVTNVRSLFDALNELIDNPAEVAGEVWDNFHARAREMMPNTKGLWTFADGGVVPGYSPGNDRVAALLSPGEAVLRPDAVRALGYKVVLGLNRAAKTGAPVATQAKSEPAVTPIPDAKAFEEAAKRIEKALASMTTSGRTHQRVAGQVWKTVGSRVQQAVDNQITPAQQRWINHLTGPLTSGERAFRTSSRDNWTSVAAQVSTSTTGSLASLSRLRGGVDETKRLFETSSGRIREVWSAAMASVGSSTRSTVAGPYNRGAVSMMSEMAKLAGTKAPLSPVHFSTGGVVPGYLPGVDTVPAVLSPGEGILRPEVVRALGRETILRWNEQARRGGNLYAKGGVVPDGGSWVRRHKDDPFEGYAEAVGKGWDAAINPQLKSVAAKFGEAGSLNAQSFEKAEPWLTRWGKWADEHTGGGGGQVVKLALQEAKTGDMSGRKYIGGSAYESWCADFVSWIVDHAGANAAYGGSPTDTPRNRWPAVSTWVSHMGMVPTSQARPGDLMVFRGFGPGNWGHIDIATGRQGKSLETVGGNESRSIRRQLGYGNRADGALRPSGGSPGAGEGPVLNPWPGSLARFSEGVGDYGMSAGGAVNRWRPLVERVVGELRGKGGISLSDVGLVLRRIAVESGGNPNAVNNWDSNARAGTPSKGLLQVIKPTFDAYAGPYRSLGQFSPLASLYAGLSYAIERYGSGWRRALSGTRGYWSGTQSATAGLAMVGEQGPELVNFRGGERVYNARRTEELVAGRRYEIHVHEAKSENTTDAVLRALRTAEVMAGF</sequence>
<protein>
    <submittedName>
        <fullName evidence="3">CHAP domain-containing protein</fullName>
    </submittedName>
</protein>
<keyword evidence="4" id="KW-1185">Reference proteome</keyword>
<feature type="coiled-coil region" evidence="1">
    <location>
        <begin position="736"/>
        <end position="770"/>
    </location>
</feature>
<feature type="region of interest" description="Disordered" evidence="2">
    <location>
        <begin position="809"/>
        <end position="832"/>
    </location>
</feature>
<keyword evidence="1" id="KW-0175">Coiled coil</keyword>
<feature type="coiled-coil region" evidence="1">
    <location>
        <begin position="216"/>
        <end position="280"/>
    </location>
</feature>
<dbReference type="SUPFAM" id="SSF53955">
    <property type="entry name" value="Lysozyme-like"/>
    <property type="match status" value="1"/>
</dbReference>
<accession>A0A7H8N368</accession>
<gene>
    <name evidence="3" type="ORF">HUT08_04175</name>
</gene>
<evidence type="ECO:0000256" key="1">
    <source>
        <dbReference type="SAM" id="Coils"/>
    </source>
</evidence>
<dbReference type="CDD" id="cd13402">
    <property type="entry name" value="LT_TF-like"/>
    <property type="match status" value="1"/>
</dbReference>
<evidence type="ECO:0000313" key="3">
    <source>
        <dbReference type="EMBL" id="QKW48870.1"/>
    </source>
</evidence>
<feature type="region of interest" description="Disordered" evidence="2">
    <location>
        <begin position="1766"/>
        <end position="1787"/>
    </location>
</feature>
<reference evidence="3 4" key="1">
    <citation type="submission" date="2020-06" db="EMBL/GenBank/DDBJ databases">
        <title>Genome mining for natural products.</title>
        <authorList>
            <person name="Zhang B."/>
            <person name="Shi J."/>
            <person name="Ge H."/>
        </authorList>
    </citation>
    <scope>NUCLEOTIDE SEQUENCE [LARGE SCALE GENOMIC DNA]</scope>
    <source>
        <strain evidence="3 4">NA00687</strain>
    </source>
</reference>
<evidence type="ECO:0000313" key="4">
    <source>
        <dbReference type="Proteomes" id="UP000509303"/>
    </source>
</evidence>
<dbReference type="EMBL" id="CP054929">
    <property type="protein sequence ID" value="QKW48870.1"/>
    <property type="molecule type" value="Genomic_DNA"/>
</dbReference>
<name>A0A7H8N368_9ACTN</name>
<dbReference type="Proteomes" id="UP000509303">
    <property type="component" value="Chromosome"/>
</dbReference>
<organism evidence="3 4">
    <name type="scientific">Streptomyces buecherae</name>
    <dbReference type="NCBI Taxonomy" id="2763006"/>
    <lineage>
        <taxon>Bacteria</taxon>
        <taxon>Bacillati</taxon>
        <taxon>Actinomycetota</taxon>
        <taxon>Actinomycetes</taxon>
        <taxon>Kitasatosporales</taxon>
        <taxon>Streptomycetaceae</taxon>
        <taxon>Streptomyces</taxon>
    </lineage>
</organism>